<dbReference type="HOGENOM" id="CLU_1126139_0_0_1"/>
<dbReference type="AlphaFoldDB" id="M1DI22"/>
<sequence>MVCTNLNEPPQKKAKDITINEEGSNPPQERKENLPPGDKGKRKENIAKKGIAIETQVEWSEPEYYQPLTHRQNRLRDRPQPTPTEISSDASPPESDAVPASTPPLVAPALPIAPPPPRLLNRLKVSVPVKADDLNSAFNRTNMNARLRRDQMKESWTLLRKKNEKAEKNEENDGLRIAESTWQVAVGSHFTFCSSMLSAEGKDQVGGKGEQLANRLDVPRGSTMSPNGPEHNDAEGWCKTTMNYIKG</sequence>
<feature type="compositionally biased region" description="Pro residues" evidence="1">
    <location>
        <begin position="101"/>
        <end position="110"/>
    </location>
</feature>
<reference evidence="2" key="2">
    <citation type="submission" date="2015-06" db="UniProtKB">
        <authorList>
            <consortium name="EnsemblPlants"/>
        </authorList>
    </citation>
    <scope>IDENTIFICATION</scope>
    <source>
        <strain evidence="2">DM1-3 516 R44</strain>
    </source>
</reference>
<dbReference type="Gramene" id="PGSC0003DMT400089391">
    <property type="protein sequence ID" value="PGSC0003DMT400089391"/>
    <property type="gene ID" value="PGSC0003DMG400038962"/>
</dbReference>
<dbReference type="PaxDb" id="4113-PGSC0003DMT400089391"/>
<accession>M1DI22</accession>
<evidence type="ECO:0000313" key="2">
    <source>
        <dbReference type="EnsemblPlants" id="PGSC0003DMT400089391"/>
    </source>
</evidence>
<name>M1DI22_SOLTU</name>
<keyword evidence="3" id="KW-1185">Reference proteome</keyword>
<proteinExistence type="predicted"/>
<dbReference type="Proteomes" id="UP000011115">
    <property type="component" value="Unassembled WGS sequence"/>
</dbReference>
<dbReference type="InParanoid" id="M1DI22"/>
<feature type="region of interest" description="Disordered" evidence="1">
    <location>
        <begin position="217"/>
        <end position="236"/>
    </location>
</feature>
<evidence type="ECO:0000313" key="3">
    <source>
        <dbReference type="Proteomes" id="UP000011115"/>
    </source>
</evidence>
<evidence type="ECO:0000256" key="1">
    <source>
        <dbReference type="SAM" id="MobiDB-lite"/>
    </source>
</evidence>
<feature type="region of interest" description="Disordered" evidence="1">
    <location>
        <begin position="1"/>
        <end position="110"/>
    </location>
</feature>
<organism evidence="2 3">
    <name type="scientific">Solanum tuberosum</name>
    <name type="common">Potato</name>
    <dbReference type="NCBI Taxonomy" id="4113"/>
    <lineage>
        <taxon>Eukaryota</taxon>
        <taxon>Viridiplantae</taxon>
        <taxon>Streptophyta</taxon>
        <taxon>Embryophyta</taxon>
        <taxon>Tracheophyta</taxon>
        <taxon>Spermatophyta</taxon>
        <taxon>Magnoliopsida</taxon>
        <taxon>eudicotyledons</taxon>
        <taxon>Gunneridae</taxon>
        <taxon>Pentapetalae</taxon>
        <taxon>asterids</taxon>
        <taxon>lamiids</taxon>
        <taxon>Solanales</taxon>
        <taxon>Solanaceae</taxon>
        <taxon>Solanoideae</taxon>
        <taxon>Solaneae</taxon>
        <taxon>Solanum</taxon>
    </lineage>
</organism>
<dbReference type="EnsemblPlants" id="PGSC0003DMT400089391">
    <property type="protein sequence ID" value="PGSC0003DMT400089391"/>
    <property type="gene ID" value="PGSC0003DMG400038962"/>
</dbReference>
<protein>
    <submittedName>
        <fullName evidence="2">Uncharacterized protein</fullName>
    </submittedName>
</protein>
<feature type="compositionally biased region" description="Basic and acidic residues" evidence="1">
    <location>
        <begin position="28"/>
        <end position="47"/>
    </location>
</feature>
<reference evidence="3" key="1">
    <citation type="journal article" date="2011" name="Nature">
        <title>Genome sequence and analysis of the tuber crop potato.</title>
        <authorList>
            <consortium name="The Potato Genome Sequencing Consortium"/>
        </authorList>
    </citation>
    <scope>NUCLEOTIDE SEQUENCE [LARGE SCALE GENOMIC DNA]</scope>
    <source>
        <strain evidence="3">cv. DM1-3 516 R44</strain>
    </source>
</reference>